<comment type="caution">
    <text evidence="2">The sequence shown here is derived from an EMBL/GenBank/DDBJ whole genome shotgun (WGS) entry which is preliminary data.</text>
</comment>
<sequence length="86" mass="9052">MVRRGERREIRAARRTMADDDGLPERENDTEHHAQNGDRPDTPDAGRPPVRAATPDAGGSPARAGTPDDGGPPARADTPHVGGPPT</sequence>
<keyword evidence="3" id="KW-1185">Reference proteome</keyword>
<reference evidence="2 3" key="1">
    <citation type="submission" date="2024-10" db="EMBL/GenBank/DDBJ databases">
        <title>The Natural Products Discovery Center: Release of the First 8490 Sequenced Strains for Exploring Actinobacteria Biosynthetic Diversity.</title>
        <authorList>
            <person name="Kalkreuter E."/>
            <person name="Kautsar S.A."/>
            <person name="Yang D."/>
            <person name="Bader C.D."/>
            <person name="Teijaro C.N."/>
            <person name="Fluegel L."/>
            <person name="Davis C.M."/>
            <person name="Simpson J.R."/>
            <person name="Lauterbach L."/>
            <person name="Steele A.D."/>
            <person name="Gui C."/>
            <person name="Meng S."/>
            <person name="Li G."/>
            <person name="Viehrig K."/>
            <person name="Ye F."/>
            <person name="Su P."/>
            <person name="Kiefer A.F."/>
            <person name="Nichols A."/>
            <person name="Cepeda A.J."/>
            <person name="Yan W."/>
            <person name="Fan B."/>
            <person name="Jiang Y."/>
            <person name="Adhikari A."/>
            <person name="Zheng C.-J."/>
            <person name="Schuster L."/>
            <person name="Cowan T.M."/>
            <person name="Smanski M.J."/>
            <person name="Chevrette M.G."/>
            <person name="De Carvalho L.P.S."/>
            <person name="Shen B."/>
        </authorList>
    </citation>
    <scope>NUCLEOTIDE SEQUENCE [LARGE SCALE GENOMIC DNA]</scope>
    <source>
        <strain evidence="2 3">NPDC089932</strain>
    </source>
</reference>
<feature type="region of interest" description="Disordered" evidence="1">
    <location>
        <begin position="1"/>
        <end position="86"/>
    </location>
</feature>
<protein>
    <submittedName>
        <fullName evidence="2">Uncharacterized protein</fullName>
    </submittedName>
</protein>
<accession>A0ABW8FCU2</accession>
<proteinExistence type="predicted"/>
<evidence type="ECO:0000313" key="2">
    <source>
        <dbReference type="EMBL" id="MFJ4079867.1"/>
    </source>
</evidence>
<name>A0ABW8FCU2_9ACTN</name>
<evidence type="ECO:0000313" key="3">
    <source>
        <dbReference type="Proteomes" id="UP001617511"/>
    </source>
</evidence>
<dbReference type="RefSeq" id="WP_402072420.1">
    <property type="nucleotide sequence ID" value="NZ_JBIVGG010000005.1"/>
</dbReference>
<dbReference type="EMBL" id="JBIVGG010000005">
    <property type="protein sequence ID" value="MFJ4079867.1"/>
    <property type="molecule type" value="Genomic_DNA"/>
</dbReference>
<organism evidence="2 3">
    <name type="scientific">Streptomyces iakyrus</name>
    <dbReference type="NCBI Taxonomy" id="68219"/>
    <lineage>
        <taxon>Bacteria</taxon>
        <taxon>Bacillati</taxon>
        <taxon>Actinomycetota</taxon>
        <taxon>Actinomycetes</taxon>
        <taxon>Kitasatosporales</taxon>
        <taxon>Streptomycetaceae</taxon>
        <taxon>Streptomyces</taxon>
    </lineage>
</organism>
<evidence type="ECO:0000256" key="1">
    <source>
        <dbReference type="SAM" id="MobiDB-lite"/>
    </source>
</evidence>
<gene>
    <name evidence="2" type="ORF">ACIP2Z_13020</name>
</gene>
<feature type="compositionally biased region" description="Basic and acidic residues" evidence="1">
    <location>
        <begin position="1"/>
        <end position="44"/>
    </location>
</feature>
<dbReference type="Proteomes" id="UP001617511">
    <property type="component" value="Unassembled WGS sequence"/>
</dbReference>